<dbReference type="AlphaFoldDB" id="A0A7D3XE86"/>
<accession>A0A7D3XE86</accession>
<dbReference type="EMBL" id="CP041345">
    <property type="protein sequence ID" value="QKG80112.1"/>
    <property type="molecule type" value="Genomic_DNA"/>
</dbReference>
<organism evidence="3 4">
    <name type="scientific">Tenuifilum thalassicum</name>
    <dbReference type="NCBI Taxonomy" id="2590900"/>
    <lineage>
        <taxon>Bacteria</taxon>
        <taxon>Pseudomonadati</taxon>
        <taxon>Bacteroidota</taxon>
        <taxon>Bacteroidia</taxon>
        <taxon>Bacteroidales</taxon>
        <taxon>Tenuifilaceae</taxon>
        <taxon>Tenuifilum</taxon>
    </lineage>
</organism>
<dbReference type="Proteomes" id="UP000500961">
    <property type="component" value="Chromosome"/>
</dbReference>
<dbReference type="Pfam" id="PF00403">
    <property type="entry name" value="HMA"/>
    <property type="match status" value="1"/>
</dbReference>
<evidence type="ECO:0000259" key="2">
    <source>
        <dbReference type="PROSITE" id="PS50846"/>
    </source>
</evidence>
<gene>
    <name evidence="3" type="ORF">FHG85_07510</name>
</gene>
<dbReference type="KEGG" id="ttz:FHG85_07510"/>
<evidence type="ECO:0000313" key="4">
    <source>
        <dbReference type="Proteomes" id="UP000500961"/>
    </source>
</evidence>
<dbReference type="CDD" id="cd00371">
    <property type="entry name" value="HMA"/>
    <property type="match status" value="1"/>
</dbReference>
<dbReference type="InterPro" id="IPR017969">
    <property type="entry name" value="Heavy-metal-associated_CS"/>
</dbReference>
<dbReference type="GO" id="GO:0046872">
    <property type="term" value="F:metal ion binding"/>
    <property type="evidence" value="ECO:0007669"/>
    <property type="project" value="UniProtKB-KW"/>
</dbReference>
<dbReference type="InterPro" id="IPR006121">
    <property type="entry name" value="HMA_dom"/>
</dbReference>
<name>A0A7D3XE86_9BACT</name>
<reference evidence="3 4" key="1">
    <citation type="submission" date="2019-07" db="EMBL/GenBank/DDBJ databases">
        <title>Thalassofilum flectens gen. nov., sp. nov., a novel moderate thermophilic anaerobe from a shallow sea hot spring in Kunashir Island (Russia), representing a new family in the order Bacteroidales, and proposal of Thalassofilacea fam. nov.</title>
        <authorList>
            <person name="Kochetkova T.V."/>
            <person name="Podosokorskaya O.A."/>
            <person name="Novikov A."/>
            <person name="Elcheninov A.G."/>
            <person name="Toshchakov S.V."/>
            <person name="Kublanov I.V."/>
        </authorList>
    </citation>
    <scope>NUCLEOTIDE SEQUENCE [LARGE SCALE GENOMIC DNA]</scope>
    <source>
        <strain evidence="3 4">38-H</strain>
    </source>
</reference>
<dbReference type="SUPFAM" id="SSF55008">
    <property type="entry name" value="HMA, heavy metal-associated domain"/>
    <property type="match status" value="1"/>
</dbReference>
<keyword evidence="1" id="KW-0479">Metal-binding</keyword>
<evidence type="ECO:0000256" key="1">
    <source>
        <dbReference type="ARBA" id="ARBA00022723"/>
    </source>
</evidence>
<dbReference type="RefSeq" id="WP_173074538.1">
    <property type="nucleotide sequence ID" value="NZ_CP041345.1"/>
</dbReference>
<dbReference type="PANTHER" id="PTHR22814:SF287">
    <property type="entry name" value="COPPER TRANSPORT PROTEIN ATX1"/>
    <property type="match status" value="1"/>
</dbReference>
<dbReference type="PROSITE" id="PS50846">
    <property type="entry name" value="HMA_2"/>
    <property type="match status" value="1"/>
</dbReference>
<dbReference type="PANTHER" id="PTHR22814">
    <property type="entry name" value="COPPER TRANSPORT PROTEIN ATOX1-RELATED"/>
    <property type="match status" value="1"/>
</dbReference>
<dbReference type="PROSITE" id="PS01047">
    <property type="entry name" value="HMA_1"/>
    <property type="match status" value="1"/>
</dbReference>
<proteinExistence type="predicted"/>
<evidence type="ECO:0000313" key="3">
    <source>
        <dbReference type="EMBL" id="QKG80112.1"/>
    </source>
</evidence>
<keyword evidence="4" id="KW-1185">Reference proteome</keyword>
<sequence length="69" mass="7642">MKTVNLKVKNMKCMGCVNSIQNSLTGMNGINDVKIDLTNQTVTLTYESDNALEDVFSKLKDIGYPAEKL</sequence>
<dbReference type="InterPro" id="IPR036163">
    <property type="entry name" value="HMA_dom_sf"/>
</dbReference>
<protein>
    <submittedName>
        <fullName evidence="3">Heavy-metal-associated domain-containing protein</fullName>
    </submittedName>
</protein>
<dbReference type="Gene3D" id="3.30.70.100">
    <property type="match status" value="1"/>
</dbReference>
<feature type="domain" description="HMA" evidence="2">
    <location>
        <begin position="2"/>
        <end position="67"/>
    </location>
</feature>